<dbReference type="RefSeq" id="XP_040646969.1">
    <property type="nucleotide sequence ID" value="XM_040790016.1"/>
</dbReference>
<protein>
    <recommendedName>
        <fullName evidence="4">CmcJ-like methyltransferase</fullName>
    </recommendedName>
</protein>
<dbReference type="PANTHER" id="PTHR34598:SF3">
    <property type="entry name" value="OXIDOREDUCTASE AN1597"/>
    <property type="match status" value="1"/>
</dbReference>
<accession>A0A135LHJ1</accession>
<comment type="caution">
    <text evidence="2">The sequence shown here is derived from an EMBL/GenBank/DDBJ whole genome shotgun (WGS) entry which is preliminary data.</text>
</comment>
<dbReference type="EMBL" id="LHQR01000065">
    <property type="protein sequence ID" value="KXG48433.1"/>
    <property type="molecule type" value="Genomic_DNA"/>
</dbReference>
<dbReference type="GO" id="GO:0016491">
    <property type="term" value="F:oxidoreductase activity"/>
    <property type="evidence" value="ECO:0007669"/>
    <property type="project" value="InterPro"/>
</dbReference>
<dbReference type="Proteomes" id="UP000070168">
    <property type="component" value="Unassembled WGS sequence"/>
</dbReference>
<evidence type="ECO:0000313" key="3">
    <source>
        <dbReference type="Proteomes" id="UP000070168"/>
    </source>
</evidence>
<dbReference type="OrthoDB" id="412788at2759"/>
<evidence type="ECO:0008006" key="4">
    <source>
        <dbReference type="Google" id="ProtNLM"/>
    </source>
</evidence>
<sequence length="291" mass="33901">MISATLTFIKSLPLYDEEKPYFLKIPHNEASQVFRKTNLEYSSRDGIAIEDIREQGLDAFSLAENGFQVLTYQTKSPLDLVKGDIKPYCHEITELISRECNATHVVCYDYRLRRSDLEITAYEENEERGRNIAAPPVYPAHIDHTVEGGPNRIRRHLTKEETEMYMNDKFRARIINVWRTIDNPIEDCPLAICDPQTVDTKDLMATDRVTPDFAVEMYYVQFNPDQRWYWLRNQTTSELLLFVNYDSMCKTEGSKWMTCPHAAFKNPEARKDAPLRSSIEVRLIVFTPIDN</sequence>
<dbReference type="OMA" id="QSDEEVW"/>
<dbReference type="InterPro" id="IPR044053">
    <property type="entry name" value="AsaB-like"/>
</dbReference>
<evidence type="ECO:0000256" key="1">
    <source>
        <dbReference type="ARBA" id="ARBA00023604"/>
    </source>
</evidence>
<proteinExistence type="inferred from homology"/>
<organism evidence="2 3">
    <name type="scientific">Penicillium patulum</name>
    <name type="common">Penicillium griseofulvum</name>
    <dbReference type="NCBI Taxonomy" id="5078"/>
    <lineage>
        <taxon>Eukaryota</taxon>
        <taxon>Fungi</taxon>
        <taxon>Dikarya</taxon>
        <taxon>Ascomycota</taxon>
        <taxon>Pezizomycotina</taxon>
        <taxon>Eurotiomycetes</taxon>
        <taxon>Eurotiomycetidae</taxon>
        <taxon>Eurotiales</taxon>
        <taxon>Aspergillaceae</taxon>
        <taxon>Penicillium</taxon>
    </lineage>
</organism>
<dbReference type="AlphaFoldDB" id="A0A135LHJ1"/>
<keyword evidence="3" id="KW-1185">Reference proteome</keyword>
<dbReference type="GeneID" id="63705316"/>
<comment type="similarity">
    <text evidence="1">Belongs to the asaB hydroxylase/desaturase family.</text>
</comment>
<dbReference type="PANTHER" id="PTHR34598">
    <property type="entry name" value="BLL6449 PROTEIN"/>
    <property type="match status" value="1"/>
</dbReference>
<dbReference type="STRING" id="5078.A0A135LHJ1"/>
<reference evidence="2 3" key="1">
    <citation type="journal article" date="2016" name="BMC Genomics">
        <title>Genome sequencing and secondary metabolism of the postharvest pathogen Penicillium griseofulvum.</title>
        <authorList>
            <person name="Banani H."/>
            <person name="Marcet-Houben M."/>
            <person name="Ballester A.R."/>
            <person name="Abbruscato P."/>
            <person name="Gonzalez-Candelas L."/>
            <person name="Gabaldon T."/>
            <person name="Spadaro D."/>
        </authorList>
    </citation>
    <scope>NUCLEOTIDE SEQUENCE [LARGE SCALE GENOMIC DNA]</scope>
    <source>
        <strain evidence="2 3">PG3</strain>
    </source>
</reference>
<name>A0A135LHJ1_PENPA</name>
<evidence type="ECO:0000313" key="2">
    <source>
        <dbReference type="EMBL" id="KXG48433.1"/>
    </source>
</evidence>
<gene>
    <name evidence="2" type="ORF">PGRI_023030</name>
</gene>
<dbReference type="NCBIfam" id="NF041278">
    <property type="entry name" value="CmcJ_NvfI_EfuI"/>
    <property type="match status" value="1"/>
</dbReference>